<feature type="region of interest" description="Disordered" evidence="1">
    <location>
        <begin position="1"/>
        <end position="34"/>
    </location>
</feature>
<accession>A0A250X3P3</accession>
<feature type="region of interest" description="Disordered" evidence="1">
    <location>
        <begin position="102"/>
        <end position="237"/>
    </location>
</feature>
<feature type="region of interest" description="Disordered" evidence="1">
    <location>
        <begin position="870"/>
        <end position="894"/>
    </location>
</feature>
<evidence type="ECO:0000313" key="2">
    <source>
        <dbReference type="EMBL" id="GAX77539.1"/>
    </source>
</evidence>
<comment type="caution">
    <text evidence="2">The sequence shown here is derived from an EMBL/GenBank/DDBJ whole genome shotgun (WGS) entry which is preliminary data.</text>
</comment>
<dbReference type="Proteomes" id="UP000232323">
    <property type="component" value="Unassembled WGS sequence"/>
</dbReference>
<evidence type="ECO:0000256" key="1">
    <source>
        <dbReference type="SAM" id="MobiDB-lite"/>
    </source>
</evidence>
<gene>
    <name evidence="2" type="ORF">CEUSTIGMA_g4983.t1</name>
</gene>
<feature type="compositionally biased region" description="Basic and acidic residues" evidence="1">
    <location>
        <begin position="112"/>
        <end position="128"/>
    </location>
</feature>
<dbReference type="PROSITE" id="PS50096">
    <property type="entry name" value="IQ"/>
    <property type="match status" value="1"/>
</dbReference>
<dbReference type="STRING" id="1157962.A0A250X3P3"/>
<dbReference type="EMBL" id="BEGY01000025">
    <property type="protein sequence ID" value="GAX77539.1"/>
    <property type="molecule type" value="Genomic_DNA"/>
</dbReference>
<proteinExistence type="predicted"/>
<name>A0A250X3P3_9CHLO</name>
<reference evidence="2 3" key="1">
    <citation type="submission" date="2017-08" db="EMBL/GenBank/DDBJ databases">
        <title>Acidophilic green algal genome provides insights into adaptation to an acidic environment.</title>
        <authorList>
            <person name="Hirooka S."/>
            <person name="Hirose Y."/>
            <person name="Kanesaki Y."/>
            <person name="Higuchi S."/>
            <person name="Fujiwara T."/>
            <person name="Onuma R."/>
            <person name="Era A."/>
            <person name="Ohbayashi R."/>
            <person name="Uzuka A."/>
            <person name="Nozaki H."/>
            <person name="Yoshikawa H."/>
            <person name="Miyagishima S.Y."/>
        </authorList>
    </citation>
    <scope>NUCLEOTIDE SEQUENCE [LARGE SCALE GENOMIC DNA]</scope>
    <source>
        <strain evidence="2 3">NIES-2499</strain>
    </source>
</reference>
<keyword evidence="3" id="KW-1185">Reference proteome</keyword>
<organism evidence="2 3">
    <name type="scientific">Chlamydomonas eustigma</name>
    <dbReference type="NCBI Taxonomy" id="1157962"/>
    <lineage>
        <taxon>Eukaryota</taxon>
        <taxon>Viridiplantae</taxon>
        <taxon>Chlorophyta</taxon>
        <taxon>core chlorophytes</taxon>
        <taxon>Chlorophyceae</taxon>
        <taxon>CS clade</taxon>
        <taxon>Chlamydomonadales</taxon>
        <taxon>Chlamydomonadaceae</taxon>
        <taxon>Chlamydomonas</taxon>
    </lineage>
</organism>
<dbReference type="OrthoDB" id="10680955at2759"/>
<protein>
    <submittedName>
        <fullName evidence="2">Uncharacterized protein</fullName>
    </submittedName>
</protein>
<sequence length="959" mass="106446">MTELARDAKVPMRRKVSRAYAKAPNEGENPSAAPTFAPIFIRKSKPSALDRFEDIDAKPDVEESKPFMYAEDSGISVRRKALAQVAFVRYETTALFDVNRRAAAPQQSYRQSKADHKFPGDLCHHDEPIQEASSSNSPGEDRWSQNNNLLPSISRNSSGRQKEEGPLLFQSTLNGMGHPSLTLNSIPGAKQAHNSRSADPAIPKSSYVVAQPSELSEEDVRQLANPSRTGKSRQTVVKPSDDGIAILLRSPHWQAHQGNLPTSLINAGAGHTEFSLKSESSHGGPHHQAAKNEDESKTRQTLKRMDSLLPAGPREPPPVVVRANAKPVENDTLNLWKGKRLTRSEMKVEQKLHVLRHNPVAKTELRGRVDSYVQDRVAESQEKAAMAEFAAERREQKTVLFVLSRFKPSGKEPIIDLPTALFDSNNGMPRNDCNPLPPTSEPFWIGHVTLIQKLNNLKIVLERKRLQKKNASMMAAAAETIQRFFRGFKDRARLQRERAEAARALCLQQERELAEAQAGAAQKVLQFLEFAISVNRKVTDKAAAVIWSKGEKKKNLQKDFDMFRRIRLEVLLSQWTNVEIKCIDLAKKRQRSMIIGELQEHQAEKSGATSNPMLRDSVMSRKKGSISNNVFMGDEDMDDHIKKEVTAALYKTFTSDRILNQNYTPVPKPVKVAVLHVFMEQRLQAYVALIGLYWKEKTRRIVSGRAQAVKDAAMRAVRGDESVTLPPAQTEDVAAIDRSSMTAAAAASAALKGALPRYRMFASLPELKVLMQQGVAENPSFQAYLVRGGLQAYEQQIAKQMADDVTGRGGINSPVSAMAKLSVPLSSAQSGVFARQSNMPQIPLETSSFRMLEAPGMSNQLSLLEAPGMSKQPSMLEAPGMSRQPSMASNAASASADSSKSFTLTLLMHRWDRECKPRIKACIQRRFQLMHLDLVDCLLGGLWLGHDEMGAKLLELRDG</sequence>
<evidence type="ECO:0000313" key="3">
    <source>
        <dbReference type="Proteomes" id="UP000232323"/>
    </source>
</evidence>
<feature type="compositionally biased region" description="Basic and acidic residues" evidence="1">
    <location>
        <begin position="1"/>
        <end position="10"/>
    </location>
</feature>
<dbReference type="AlphaFoldDB" id="A0A250X3P3"/>
<feature type="compositionally biased region" description="Basic and acidic residues" evidence="1">
    <location>
        <begin position="290"/>
        <end position="300"/>
    </location>
</feature>
<feature type="region of interest" description="Disordered" evidence="1">
    <location>
        <begin position="274"/>
        <end position="300"/>
    </location>
</feature>
<feature type="compositionally biased region" description="Polar residues" evidence="1">
    <location>
        <begin position="224"/>
        <end position="237"/>
    </location>
</feature>
<feature type="compositionally biased region" description="Polar residues" evidence="1">
    <location>
        <begin position="131"/>
        <end position="159"/>
    </location>
</feature>